<name>A0ABZ3IWX9_SPOA4</name>
<dbReference type="CDD" id="cd17040">
    <property type="entry name" value="Ubl_MoaD_like"/>
    <property type="match status" value="1"/>
</dbReference>
<dbReference type="RefSeq" id="WP_093794227.1">
    <property type="nucleotide sequence ID" value="NZ_CP155571.1"/>
</dbReference>
<dbReference type="EMBL" id="CP155571">
    <property type="protein sequence ID" value="XFO70582.1"/>
    <property type="molecule type" value="Genomic_DNA"/>
</dbReference>
<organism evidence="1 2">
    <name type="scientific">Sporomusa acidovorans (strain ATCC 49682 / DSM 3132 / Mol)</name>
    <dbReference type="NCBI Taxonomy" id="1123286"/>
    <lineage>
        <taxon>Bacteria</taxon>
        <taxon>Bacillati</taxon>
        <taxon>Bacillota</taxon>
        <taxon>Negativicutes</taxon>
        <taxon>Selenomonadales</taxon>
        <taxon>Sporomusaceae</taxon>
        <taxon>Sporomusa</taxon>
    </lineage>
</organism>
<proteinExistence type="predicted"/>
<dbReference type="InterPro" id="IPR003749">
    <property type="entry name" value="ThiS/MoaD-like"/>
</dbReference>
<reference evidence="1" key="1">
    <citation type="submission" date="2024-05" db="EMBL/GenBank/DDBJ databases">
        <title>Isolation and characterization of Sporomusa carbonis sp. nov., a carboxydotrophic hydrogenogen in the genus of Sporomusa isolated from a charcoal burning pile.</title>
        <authorList>
            <person name="Boeer T."/>
            <person name="Rosenbaum F."/>
            <person name="Eysell L."/>
            <person name="Mueller V."/>
            <person name="Daniel R."/>
            <person name="Poehlein A."/>
        </authorList>
    </citation>
    <scope>NUCLEOTIDE SEQUENCE [LARGE SCALE GENOMIC DNA]</scope>
    <source>
        <strain evidence="1">DSM 3132</strain>
    </source>
</reference>
<evidence type="ECO:0000313" key="2">
    <source>
        <dbReference type="Proteomes" id="UP000216052"/>
    </source>
</evidence>
<gene>
    <name evidence="1" type="ORF">SPACI_005810</name>
</gene>
<keyword evidence="2" id="KW-1185">Reference proteome</keyword>
<evidence type="ECO:0008006" key="3">
    <source>
        <dbReference type="Google" id="ProtNLM"/>
    </source>
</evidence>
<dbReference type="InterPro" id="IPR016155">
    <property type="entry name" value="Mopterin_synth/thiamin_S_b"/>
</dbReference>
<sequence length="77" mass="8280">MVVEVRLYATLRRYTTIPNGVIIVDVPDGSTVLDLVETMKIDPAEIHLIMINGVGCDLDRTVNSGDRIGLFPPVGGG</sequence>
<evidence type="ECO:0000313" key="1">
    <source>
        <dbReference type="EMBL" id="XFO70582.1"/>
    </source>
</evidence>
<accession>A0ABZ3IWX9</accession>
<dbReference type="SUPFAM" id="SSF54285">
    <property type="entry name" value="MoaD/ThiS"/>
    <property type="match status" value="1"/>
</dbReference>
<dbReference type="Gene3D" id="3.10.20.30">
    <property type="match status" value="1"/>
</dbReference>
<protein>
    <recommendedName>
        <fullName evidence="3">ThiS family protein</fullName>
    </recommendedName>
</protein>
<dbReference type="Pfam" id="PF02597">
    <property type="entry name" value="ThiS"/>
    <property type="match status" value="1"/>
</dbReference>
<dbReference type="Proteomes" id="UP000216052">
    <property type="component" value="Chromosome"/>
</dbReference>
<dbReference type="InterPro" id="IPR012675">
    <property type="entry name" value="Beta-grasp_dom_sf"/>
</dbReference>